<evidence type="ECO:0000313" key="3">
    <source>
        <dbReference type="Proteomes" id="UP000831390"/>
    </source>
</evidence>
<protein>
    <recommendedName>
        <fullName evidence="4">Outer membrane protein beta-barrel domain-containing protein</fullName>
    </recommendedName>
</protein>
<dbReference type="Proteomes" id="UP000831390">
    <property type="component" value="Chromosome"/>
</dbReference>
<dbReference type="RefSeq" id="WP_243515039.1">
    <property type="nucleotide sequence ID" value="NZ_CP094534.1"/>
</dbReference>
<evidence type="ECO:0000256" key="1">
    <source>
        <dbReference type="SAM" id="SignalP"/>
    </source>
</evidence>
<evidence type="ECO:0000313" key="2">
    <source>
        <dbReference type="EMBL" id="UOE34203.1"/>
    </source>
</evidence>
<reference evidence="2 3" key="1">
    <citation type="submission" date="2022-03" db="EMBL/GenBank/DDBJ databases">
        <title>Hymenobactersp. isolated from the air.</title>
        <authorList>
            <person name="Won M."/>
            <person name="Kwon S.-W."/>
        </authorList>
    </citation>
    <scope>NUCLEOTIDE SEQUENCE [LARGE SCALE GENOMIC DNA]</scope>
    <source>
        <strain evidence="2 3">KACC 22596</strain>
    </source>
</reference>
<gene>
    <name evidence="2" type="ORF">MTP16_00790</name>
</gene>
<keyword evidence="3" id="KW-1185">Reference proteome</keyword>
<evidence type="ECO:0008006" key="4">
    <source>
        <dbReference type="Google" id="ProtNLM"/>
    </source>
</evidence>
<accession>A0ABY4B4Y2</accession>
<dbReference type="EMBL" id="CP094534">
    <property type="protein sequence ID" value="UOE34203.1"/>
    <property type="molecule type" value="Genomic_DNA"/>
</dbReference>
<proteinExistence type="predicted"/>
<feature type="chain" id="PRO_5047468886" description="Outer membrane protein beta-barrel domain-containing protein" evidence="1">
    <location>
        <begin position="19"/>
        <end position="241"/>
    </location>
</feature>
<organism evidence="2 3">
    <name type="scientific">Hymenobacter monticola</name>
    <dbReference type="NCBI Taxonomy" id="1705399"/>
    <lineage>
        <taxon>Bacteria</taxon>
        <taxon>Pseudomonadati</taxon>
        <taxon>Bacteroidota</taxon>
        <taxon>Cytophagia</taxon>
        <taxon>Cytophagales</taxon>
        <taxon>Hymenobacteraceae</taxon>
        <taxon>Hymenobacter</taxon>
    </lineage>
</organism>
<sequence length="241" mass="26257">MKKLLLLPLLTFAAPVAAQHIELQARAGTGLFRFGGADAQNASFINYSDFPGASYTNSPYGSRWGAGLALGARAVRVGARNGLLAFDLGYEWLQSRTNITGLSAAFPAYSSYRGLYNADGSTALRTQNLTVFVGFGHRFAAGPLSIDALVGPEVAYVFGLHEKGSGTFDYNGRTAWSTDRDRHLAGHIDPRLRADATLWYQRLGFNASYSHGFWNYQSGLLGASPKVYSRMLRLGVAYRLR</sequence>
<feature type="signal peptide" evidence="1">
    <location>
        <begin position="1"/>
        <end position="18"/>
    </location>
</feature>
<keyword evidence="1" id="KW-0732">Signal</keyword>
<name>A0ABY4B4Y2_9BACT</name>